<evidence type="ECO:0000313" key="4">
    <source>
        <dbReference type="Proteomes" id="UP001148189"/>
    </source>
</evidence>
<reference evidence="3" key="1">
    <citation type="submission" date="2022-05" db="EMBL/GenBank/DDBJ databases">
        <title>Novel Pseudomonas spp. Isolated from a Rainbow Trout Aquaculture Facility.</title>
        <authorList>
            <person name="Testerman T."/>
            <person name="Graf J."/>
        </authorList>
    </citation>
    <scope>NUCLEOTIDE SEQUENCE</scope>
    <source>
        <strain evidence="3">ID1050</strain>
    </source>
</reference>
<keyword evidence="4" id="KW-1185">Reference proteome</keyword>
<dbReference type="InterPro" id="IPR031893">
    <property type="entry name" value="Phage_tail_APC"/>
</dbReference>
<dbReference type="Pfam" id="PF16778">
    <property type="entry name" value="Phage_tail_APC"/>
    <property type="match status" value="1"/>
</dbReference>
<evidence type="ECO:0000259" key="2">
    <source>
        <dbReference type="Pfam" id="PF16778"/>
    </source>
</evidence>
<dbReference type="Proteomes" id="UP001148189">
    <property type="component" value="Unassembled WGS sequence"/>
</dbReference>
<protein>
    <submittedName>
        <fullName evidence="3">Phage tail assembly chaperone</fullName>
    </submittedName>
</protein>
<sequence length="141" mass="16317">MSIWAKWVEEDQRFAFGLADNGGVEITRDKHAQLLEQCATGKVLKPGKKGEPVALDPVPTSLEEHQRRERVWRTGELSRYEWVATRHRDEQDMGATTTLTSQQFNDLLQYRQALRDWPSAEVFPETEKRPSPPTWLAEQVQ</sequence>
<dbReference type="RefSeq" id="WP_273866311.1">
    <property type="nucleotide sequence ID" value="NZ_JAMDHD010000015.1"/>
</dbReference>
<evidence type="ECO:0000256" key="1">
    <source>
        <dbReference type="SAM" id="MobiDB-lite"/>
    </source>
</evidence>
<proteinExistence type="predicted"/>
<comment type="caution">
    <text evidence="3">The sequence shown here is derived from an EMBL/GenBank/DDBJ whole genome shotgun (WGS) entry which is preliminary data.</text>
</comment>
<accession>A0ABT5NA71</accession>
<organism evidence="3 4">
    <name type="scientific">Pseudomonas shahriarae</name>
    <dbReference type="NCBI Taxonomy" id="2745512"/>
    <lineage>
        <taxon>Bacteria</taxon>
        <taxon>Pseudomonadati</taxon>
        <taxon>Pseudomonadota</taxon>
        <taxon>Gammaproteobacteria</taxon>
        <taxon>Pseudomonadales</taxon>
        <taxon>Pseudomonadaceae</taxon>
        <taxon>Pseudomonas</taxon>
    </lineage>
</organism>
<feature type="region of interest" description="Disordered" evidence="1">
    <location>
        <begin position="121"/>
        <end position="141"/>
    </location>
</feature>
<evidence type="ECO:0000313" key="3">
    <source>
        <dbReference type="EMBL" id="MDD0985331.1"/>
    </source>
</evidence>
<gene>
    <name evidence="3" type="ORF">M5G21_10190</name>
</gene>
<dbReference type="EMBL" id="JAMDHD010000015">
    <property type="protein sequence ID" value="MDD0985331.1"/>
    <property type="molecule type" value="Genomic_DNA"/>
</dbReference>
<feature type="domain" description="Phage tail assembly chaperone-like" evidence="2">
    <location>
        <begin position="68"/>
        <end position="133"/>
    </location>
</feature>
<name>A0ABT5NA71_9PSED</name>